<dbReference type="STRING" id="48709.A0A1D2N648"/>
<evidence type="ECO:0000313" key="3">
    <source>
        <dbReference type="Proteomes" id="UP000094527"/>
    </source>
</evidence>
<sequence>MYEFRLDIHSSPITCFGFEEETLLLCSCSDEHVFLSKWDLLLGHWDTKGISEDDGRILSCSIAYKGLAIYLTLFKLDTLLVYKVISAHHPTERGPLILDSIECFASLEKVKELTSWSRGLFIQNSLYIVGVASGNTVSLKLWQVTANKDQNQIKLTNHRMVSNMKTAVGADVIYDNNTWFVFIVGADGASEVFSISDDSLNLLYRFKIEEPLDASSQTTVGSNNALNTTMTGLQVDSRILCANFFPIKLPVSCADTSKNSSGYDMGGDGDAKMCAPFNELEKLSDTGKESLFGRDPQVPNLGSVLCPKLLIAAATTKGVTVIDVVSGQLEMSLSYGELLKDDTILIQYAQMCVNADSKEIILGLQSCLTRIVFSRRFTVSFDSVENETVSTETPSLIPSQPLSSKSVLRKKIKSPPRQPISYPTIKCSKVGLSRSPGNTPAWARSRSRPQAKMSSSRTKFTPPLSARSQSTASGSSRSLLNLVASTDCRTTVVDWQNSKELLSFEFSSKFNEHVHSQFYFMDKFIVQPEENKVVLYSYARRDNGYIKLKAGEFQLSGQNITALGAANQFYSNMIITGLSNKTIQMFDTNAETVSLTIPNAHSKPISCIRINEAPKGEHANSLCDIFMTSSFSNVDPIKLWDIRCAKCIMRISDVNQATFVPTSRPNISPCGRYIVSGFEDCSVNFYDVRKVTNRLHSFKKLGSTVLDCLFDNNYPMIWSGCRNGSILNLHIP</sequence>
<protein>
    <submittedName>
        <fullName evidence="2">WD repeat-containing protein 27</fullName>
    </submittedName>
</protein>
<dbReference type="SUPFAM" id="SSF50978">
    <property type="entry name" value="WD40 repeat-like"/>
    <property type="match status" value="2"/>
</dbReference>
<evidence type="ECO:0000313" key="2">
    <source>
        <dbReference type="EMBL" id="ODN00749.1"/>
    </source>
</evidence>
<comment type="caution">
    <text evidence="2">The sequence shown here is derived from an EMBL/GenBank/DDBJ whole genome shotgun (WGS) entry which is preliminary data.</text>
</comment>
<dbReference type="Gene3D" id="2.130.10.10">
    <property type="entry name" value="YVTN repeat-like/Quinoprotein amine dehydrogenase"/>
    <property type="match status" value="1"/>
</dbReference>
<name>A0A1D2N648_ORCCI</name>
<gene>
    <name evidence="2" type="ORF">Ocin01_05935</name>
</gene>
<dbReference type="OrthoDB" id="6429178at2759"/>
<dbReference type="AlphaFoldDB" id="A0A1D2N648"/>
<dbReference type="InterPro" id="IPR036322">
    <property type="entry name" value="WD40_repeat_dom_sf"/>
</dbReference>
<evidence type="ECO:0000256" key="1">
    <source>
        <dbReference type="SAM" id="MobiDB-lite"/>
    </source>
</evidence>
<dbReference type="PANTHER" id="PTHR44525:SF1">
    <property type="entry name" value="WD REPEAT-CONTAINING PROTEIN 27"/>
    <property type="match status" value="1"/>
</dbReference>
<dbReference type="InterPro" id="IPR042411">
    <property type="entry name" value="WDR27"/>
</dbReference>
<keyword evidence="3" id="KW-1185">Reference proteome</keyword>
<proteinExistence type="predicted"/>
<accession>A0A1D2N648</accession>
<reference evidence="2 3" key="1">
    <citation type="journal article" date="2016" name="Genome Biol. Evol.">
        <title>Gene Family Evolution Reflects Adaptation to Soil Environmental Stressors in the Genome of the Collembolan Orchesella cincta.</title>
        <authorList>
            <person name="Faddeeva-Vakhrusheva A."/>
            <person name="Derks M.F."/>
            <person name="Anvar S.Y."/>
            <person name="Agamennone V."/>
            <person name="Suring W."/>
            <person name="Smit S."/>
            <person name="van Straalen N.M."/>
            <person name="Roelofs D."/>
        </authorList>
    </citation>
    <scope>NUCLEOTIDE SEQUENCE [LARGE SCALE GENOMIC DNA]</scope>
    <source>
        <tissue evidence="2">Mixed pool</tissue>
    </source>
</reference>
<organism evidence="2 3">
    <name type="scientific">Orchesella cincta</name>
    <name type="common">Springtail</name>
    <name type="synonym">Podura cincta</name>
    <dbReference type="NCBI Taxonomy" id="48709"/>
    <lineage>
        <taxon>Eukaryota</taxon>
        <taxon>Metazoa</taxon>
        <taxon>Ecdysozoa</taxon>
        <taxon>Arthropoda</taxon>
        <taxon>Hexapoda</taxon>
        <taxon>Collembola</taxon>
        <taxon>Entomobryomorpha</taxon>
        <taxon>Entomobryoidea</taxon>
        <taxon>Orchesellidae</taxon>
        <taxon>Orchesellinae</taxon>
        <taxon>Orchesella</taxon>
    </lineage>
</organism>
<dbReference type="PANTHER" id="PTHR44525">
    <property type="entry name" value="WD REPEAT-CONTAINING PROTEIN 27"/>
    <property type="match status" value="1"/>
</dbReference>
<dbReference type="InterPro" id="IPR015943">
    <property type="entry name" value="WD40/YVTN_repeat-like_dom_sf"/>
</dbReference>
<dbReference type="EMBL" id="LJIJ01000188">
    <property type="protein sequence ID" value="ODN00749.1"/>
    <property type="molecule type" value="Genomic_DNA"/>
</dbReference>
<feature type="region of interest" description="Disordered" evidence="1">
    <location>
        <begin position="428"/>
        <end position="472"/>
    </location>
</feature>
<dbReference type="Proteomes" id="UP000094527">
    <property type="component" value="Unassembled WGS sequence"/>
</dbReference>